<name>A0ACB9N6L1_BAUVA</name>
<keyword evidence="2" id="KW-1185">Reference proteome</keyword>
<dbReference type="Proteomes" id="UP000828941">
    <property type="component" value="Chromosome 7"/>
</dbReference>
<dbReference type="EMBL" id="CM039432">
    <property type="protein sequence ID" value="KAI4332018.1"/>
    <property type="molecule type" value="Genomic_DNA"/>
</dbReference>
<sequence>MPYQSVGFSRHSLFSLLTSRLFWAVISFFTNLAGFILVCSSAFLVDQFGRELKWSILTVFLVGIYIVPTLLFCILLWGPQIKNKFQSNLLMRVVLIYVCFIVVTLASYLNKYPLFHIKIEDQDQDSNSRKVYNLLSSGAFALTALGLSRAVDLQFEIGFFFYFLGDAMEVSLGVVAKNGHKNWGCIFATAIFCFLLIFLRCYLDSIHERHRSDATSQRRTQPPDASTSTTNVECFAISDIEASQISSSQAKANTNSNPTEASHSRIQVYSRASMVNVGSGQIESWLVDEDQWGTISPRVDTETSISYGEYEYEDFPPPQSTRSRVVKEEDEEEDNTHLTSGKPKPSDLGVDGDCSGRTEGSEDPGQDIAEQGDMRLPSPSVLDLEKTVSSDSGDYEKDDASLLVFKLEENVDQGQENGSQDSEKADMTHFEESDDHDHQSQFEELRDDIEEIIEGESRVVTAELGEREPKPQSVRTRDMNLSNLHLDDTYLLTCQLCNRSLPPDYKIYMYR</sequence>
<accession>A0ACB9N6L1</accession>
<proteinExistence type="predicted"/>
<reference evidence="1 2" key="1">
    <citation type="journal article" date="2022" name="DNA Res.">
        <title>Chromosomal-level genome assembly of the orchid tree Bauhinia variegata (Leguminosae; Cercidoideae) supports the allotetraploid origin hypothesis of Bauhinia.</title>
        <authorList>
            <person name="Zhong Y."/>
            <person name="Chen Y."/>
            <person name="Zheng D."/>
            <person name="Pang J."/>
            <person name="Liu Y."/>
            <person name="Luo S."/>
            <person name="Meng S."/>
            <person name="Qian L."/>
            <person name="Wei D."/>
            <person name="Dai S."/>
            <person name="Zhou R."/>
        </authorList>
    </citation>
    <scope>NUCLEOTIDE SEQUENCE [LARGE SCALE GENOMIC DNA]</scope>
    <source>
        <strain evidence="1">BV-YZ2020</strain>
    </source>
</reference>
<gene>
    <name evidence="1" type="ORF">L6164_016961</name>
</gene>
<comment type="caution">
    <text evidence="1">The sequence shown here is derived from an EMBL/GenBank/DDBJ whole genome shotgun (WGS) entry which is preliminary data.</text>
</comment>
<protein>
    <submittedName>
        <fullName evidence="1">Uncharacterized protein</fullName>
    </submittedName>
</protein>
<evidence type="ECO:0000313" key="2">
    <source>
        <dbReference type="Proteomes" id="UP000828941"/>
    </source>
</evidence>
<evidence type="ECO:0000313" key="1">
    <source>
        <dbReference type="EMBL" id="KAI4332018.1"/>
    </source>
</evidence>
<organism evidence="1 2">
    <name type="scientific">Bauhinia variegata</name>
    <name type="common">Purple orchid tree</name>
    <name type="synonym">Phanera variegata</name>
    <dbReference type="NCBI Taxonomy" id="167791"/>
    <lineage>
        <taxon>Eukaryota</taxon>
        <taxon>Viridiplantae</taxon>
        <taxon>Streptophyta</taxon>
        <taxon>Embryophyta</taxon>
        <taxon>Tracheophyta</taxon>
        <taxon>Spermatophyta</taxon>
        <taxon>Magnoliopsida</taxon>
        <taxon>eudicotyledons</taxon>
        <taxon>Gunneridae</taxon>
        <taxon>Pentapetalae</taxon>
        <taxon>rosids</taxon>
        <taxon>fabids</taxon>
        <taxon>Fabales</taxon>
        <taxon>Fabaceae</taxon>
        <taxon>Cercidoideae</taxon>
        <taxon>Cercideae</taxon>
        <taxon>Bauhiniinae</taxon>
        <taxon>Bauhinia</taxon>
    </lineage>
</organism>